<name>X6LNR9_RETFI</name>
<feature type="non-terminal residue" evidence="1">
    <location>
        <position position="1"/>
    </location>
</feature>
<organism evidence="1 2">
    <name type="scientific">Reticulomyxa filosa</name>
    <dbReference type="NCBI Taxonomy" id="46433"/>
    <lineage>
        <taxon>Eukaryota</taxon>
        <taxon>Sar</taxon>
        <taxon>Rhizaria</taxon>
        <taxon>Retaria</taxon>
        <taxon>Foraminifera</taxon>
        <taxon>Monothalamids</taxon>
        <taxon>Reticulomyxidae</taxon>
        <taxon>Reticulomyxa</taxon>
    </lineage>
</organism>
<proteinExistence type="predicted"/>
<dbReference type="Proteomes" id="UP000023152">
    <property type="component" value="Unassembled WGS sequence"/>
</dbReference>
<sequence length="160" mass="19327">DNVNIASKDFEEMIEKQKSIQQEIYEKYLEKIKLKSQVDEAISNYTKCIEQYNNLCSIEKDILIEKQQKEQELITINQIYAFDKKVLKGFNEFNDKLQKLTEKNQNWIEKENGVNGIHKKLQFSLNILWNVKNQKSINFMKLLKKIKLMEYYYQNYQKLI</sequence>
<protein>
    <recommendedName>
        <fullName evidence="3">Viral A-type inclusion protein</fullName>
    </recommendedName>
</protein>
<comment type="caution">
    <text evidence="1">The sequence shown here is derived from an EMBL/GenBank/DDBJ whole genome shotgun (WGS) entry which is preliminary data.</text>
</comment>
<evidence type="ECO:0008006" key="3">
    <source>
        <dbReference type="Google" id="ProtNLM"/>
    </source>
</evidence>
<evidence type="ECO:0000313" key="1">
    <source>
        <dbReference type="EMBL" id="ETO02355.1"/>
    </source>
</evidence>
<evidence type="ECO:0000313" key="2">
    <source>
        <dbReference type="Proteomes" id="UP000023152"/>
    </source>
</evidence>
<accession>X6LNR9</accession>
<gene>
    <name evidence="1" type="ORF">RFI_35081</name>
</gene>
<dbReference type="AlphaFoldDB" id="X6LNR9"/>
<reference evidence="1 2" key="1">
    <citation type="journal article" date="2013" name="Curr. Biol.">
        <title>The Genome of the Foraminiferan Reticulomyxa filosa.</title>
        <authorList>
            <person name="Glockner G."/>
            <person name="Hulsmann N."/>
            <person name="Schleicher M."/>
            <person name="Noegel A.A."/>
            <person name="Eichinger L."/>
            <person name="Gallinger C."/>
            <person name="Pawlowski J."/>
            <person name="Sierra R."/>
            <person name="Euteneuer U."/>
            <person name="Pillet L."/>
            <person name="Moustafa A."/>
            <person name="Platzer M."/>
            <person name="Groth M."/>
            <person name="Szafranski K."/>
            <person name="Schliwa M."/>
        </authorList>
    </citation>
    <scope>NUCLEOTIDE SEQUENCE [LARGE SCALE GENOMIC DNA]</scope>
</reference>
<keyword evidence="2" id="KW-1185">Reference proteome</keyword>
<dbReference type="EMBL" id="ASPP01036002">
    <property type="protein sequence ID" value="ETO02355.1"/>
    <property type="molecule type" value="Genomic_DNA"/>
</dbReference>